<dbReference type="InterPro" id="IPR000515">
    <property type="entry name" value="MetI-like"/>
</dbReference>
<feature type="domain" description="ABC transmembrane type-1" evidence="11">
    <location>
        <begin position="24"/>
        <end position="227"/>
    </location>
</feature>
<evidence type="ECO:0000256" key="9">
    <source>
        <dbReference type="ARBA" id="ARBA00023136"/>
    </source>
</evidence>
<comment type="caution">
    <text evidence="12">The sequence shown here is derived from an EMBL/GenBank/DDBJ whole genome shotgun (WGS) entry which is preliminary data.</text>
</comment>
<evidence type="ECO:0000256" key="7">
    <source>
        <dbReference type="ARBA" id="ARBA00022970"/>
    </source>
</evidence>
<name>A0A7W2IU45_9VIBR</name>
<protein>
    <submittedName>
        <fullName evidence="12">ABC transporter permease subunit</fullName>
    </submittedName>
</protein>
<dbReference type="InterPro" id="IPR035906">
    <property type="entry name" value="MetI-like_sf"/>
</dbReference>
<keyword evidence="3 10" id="KW-0813">Transport</keyword>
<dbReference type="InterPro" id="IPR010065">
    <property type="entry name" value="AA_ABC_transptr_permease_3TM"/>
</dbReference>
<evidence type="ECO:0000256" key="4">
    <source>
        <dbReference type="ARBA" id="ARBA00022475"/>
    </source>
</evidence>
<comment type="subcellular location">
    <subcellularLocation>
        <location evidence="1">Cell inner membrane</location>
        <topology evidence="1">Multi-pass membrane protein</topology>
    </subcellularLocation>
    <subcellularLocation>
        <location evidence="10">Cell membrane</location>
        <topology evidence="10">Multi-pass membrane protein</topology>
    </subcellularLocation>
</comment>
<evidence type="ECO:0000256" key="8">
    <source>
        <dbReference type="ARBA" id="ARBA00022989"/>
    </source>
</evidence>
<keyword evidence="4" id="KW-1003">Cell membrane</keyword>
<dbReference type="RefSeq" id="WP_182109212.1">
    <property type="nucleotide sequence ID" value="NZ_JACFYF010000007.1"/>
</dbReference>
<evidence type="ECO:0000313" key="12">
    <source>
        <dbReference type="EMBL" id="MBA5763195.1"/>
    </source>
</evidence>
<organism evidence="12 13">
    <name type="scientific">Vibrio marinisediminis</name>
    <dbReference type="NCBI Taxonomy" id="2758441"/>
    <lineage>
        <taxon>Bacteria</taxon>
        <taxon>Pseudomonadati</taxon>
        <taxon>Pseudomonadota</taxon>
        <taxon>Gammaproteobacteria</taxon>
        <taxon>Vibrionales</taxon>
        <taxon>Vibrionaceae</taxon>
        <taxon>Vibrio</taxon>
    </lineage>
</organism>
<dbReference type="GO" id="GO:0043190">
    <property type="term" value="C:ATP-binding cassette (ABC) transporter complex"/>
    <property type="evidence" value="ECO:0007669"/>
    <property type="project" value="InterPro"/>
</dbReference>
<dbReference type="Gene3D" id="1.10.3720.10">
    <property type="entry name" value="MetI-like"/>
    <property type="match status" value="1"/>
</dbReference>
<reference evidence="12 13" key="1">
    <citation type="submission" date="2020-07" db="EMBL/GenBank/DDBJ databases">
        <title>Vibrio marinisediminis sp. nov., isolated from marine sediment.</title>
        <authorList>
            <person name="Ji X."/>
        </authorList>
    </citation>
    <scope>NUCLEOTIDE SEQUENCE [LARGE SCALE GENOMIC DNA]</scope>
    <source>
        <strain evidence="12 13">404</strain>
    </source>
</reference>
<keyword evidence="8 10" id="KW-1133">Transmembrane helix</keyword>
<dbReference type="GO" id="GO:0022857">
    <property type="term" value="F:transmembrane transporter activity"/>
    <property type="evidence" value="ECO:0007669"/>
    <property type="project" value="InterPro"/>
</dbReference>
<dbReference type="GO" id="GO:0006865">
    <property type="term" value="P:amino acid transport"/>
    <property type="evidence" value="ECO:0007669"/>
    <property type="project" value="UniProtKB-KW"/>
</dbReference>
<feature type="transmembrane region" description="Helical" evidence="10">
    <location>
        <begin position="66"/>
        <end position="87"/>
    </location>
</feature>
<sequence>MSNYREMSAFELLSFSPPGWGGYLLDGLILSLQIAGLGYFFGLLIGVIGANAKRSGNVILEDFGTLYTTVIRAVPELVLILLVYFALPEFINQILSIWDYGPFEISGFWAGVLVIAIVQGAYATEVIRGAINSVPKGHIEAAYSFGMRPFVVFYRITIPEMLPNAMPGLSNLWLIAMKDTALLAVVGFTELTLAAKQAAGATKSYFLFLIAAGVLYLAMTLISNRVFKYAERYVSKGASHA</sequence>
<keyword evidence="5" id="KW-0997">Cell inner membrane</keyword>
<comment type="similarity">
    <text evidence="2">Belongs to the binding-protein-dependent transport system permease family. HisMQ subfamily.</text>
</comment>
<dbReference type="SUPFAM" id="SSF161098">
    <property type="entry name" value="MetI-like"/>
    <property type="match status" value="1"/>
</dbReference>
<dbReference type="AlphaFoldDB" id="A0A7W2IU45"/>
<evidence type="ECO:0000313" key="13">
    <source>
        <dbReference type="Proteomes" id="UP000571701"/>
    </source>
</evidence>
<dbReference type="PROSITE" id="PS50928">
    <property type="entry name" value="ABC_TM1"/>
    <property type="match status" value="1"/>
</dbReference>
<keyword evidence="6 10" id="KW-0812">Transmembrane</keyword>
<keyword evidence="13" id="KW-1185">Reference proteome</keyword>
<gene>
    <name evidence="12" type="ORF">H2O73_12605</name>
</gene>
<dbReference type="EMBL" id="JACFYF010000007">
    <property type="protein sequence ID" value="MBA5763195.1"/>
    <property type="molecule type" value="Genomic_DNA"/>
</dbReference>
<evidence type="ECO:0000256" key="2">
    <source>
        <dbReference type="ARBA" id="ARBA00010072"/>
    </source>
</evidence>
<evidence type="ECO:0000259" key="11">
    <source>
        <dbReference type="PROSITE" id="PS50928"/>
    </source>
</evidence>
<evidence type="ECO:0000256" key="5">
    <source>
        <dbReference type="ARBA" id="ARBA00022519"/>
    </source>
</evidence>
<keyword evidence="9 10" id="KW-0472">Membrane</keyword>
<evidence type="ECO:0000256" key="6">
    <source>
        <dbReference type="ARBA" id="ARBA00022692"/>
    </source>
</evidence>
<feature type="transmembrane region" description="Helical" evidence="10">
    <location>
        <begin position="205"/>
        <end position="227"/>
    </location>
</feature>
<dbReference type="PANTHER" id="PTHR30133">
    <property type="entry name" value="CATIONIC AMINO ACID TRANSPORTER, MEMBRANE COMPONENT"/>
    <property type="match status" value="1"/>
</dbReference>
<evidence type="ECO:0000256" key="3">
    <source>
        <dbReference type="ARBA" id="ARBA00022448"/>
    </source>
</evidence>
<dbReference type="NCBIfam" id="TIGR01726">
    <property type="entry name" value="HEQRo_perm_3TM"/>
    <property type="match status" value="1"/>
</dbReference>
<feature type="transmembrane region" description="Helical" evidence="10">
    <location>
        <begin position="107"/>
        <end position="127"/>
    </location>
</feature>
<evidence type="ECO:0000256" key="10">
    <source>
        <dbReference type="RuleBase" id="RU363032"/>
    </source>
</evidence>
<accession>A0A7W2IU45</accession>
<dbReference type="Pfam" id="PF00528">
    <property type="entry name" value="BPD_transp_1"/>
    <property type="match status" value="1"/>
</dbReference>
<keyword evidence="7" id="KW-0029">Amino-acid transport</keyword>
<evidence type="ECO:0000256" key="1">
    <source>
        <dbReference type="ARBA" id="ARBA00004429"/>
    </source>
</evidence>
<proteinExistence type="inferred from homology"/>
<dbReference type="CDD" id="cd06261">
    <property type="entry name" value="TM_PBP2"/>
    <property type="match status" value="1"/>
</dbReference>
<feature type="transmembrane region" description="Helical" evidence="10">
    <location>
        <begin position="20"/>
        <end position="45"/>
    </location>
</feature>
<dbReference type="InterPro" id="IPR051613">
    <property type="entry name" value="ABC_transp_permease_HisMQ"/>
</dbReference>
<dbReference type="Proteomes" id="UP000571701">
    <property type="component" value="Unassembled WGS sequence"/>
</dbReference>